<dbReference type="InterPro" id="IPR016162">
    <property type="entry name" value="Ald_DH_N"/>
</dbReference>
<dbReference type="InterPro" id="IPR016161">
    <property type="entry name" value="Ald_DH/histidinol_DH"/>
</dbReference>
<evidence type="ECO:0000259" key="4">
    <source>
        <dbReference type="Pfam" id="PF00171"/>
    </source>
</evidence>
<evidence type="ECO:0000313" key="6">
    <source>
        <dbReference type="Proteomes" id="UP001595683"/>
    </source>
</evidence>
<dbReference type="Pfam" id="PF00171">
    <property type="entry name" value="Aldedh"/>
    <property type="match status" value="1"/>
</dbReference>
<dbReference type="PANTHER" id="PTHR11699">
    <property type="entry name" value="ALDEHYDE DEHYDROGENASE-RELATED"/>
    <property type="match status" value="1"/>
</dbReference>
<dbReference type="PROSITE" id="PS00687">
    <property type="entry name" value="ALDEHYDE_DEHYDR_GLU"/>
    <property type="match status" value="1"/>
</dbReference>
<organism evidence="5 6">
    <name type="scientific">Novosphingobium pokkalii</name>
    <dbReference type="NCBI Taxonomy" id="1770194"/>
    <lineage>
        <taxon>Bacteria</taxon>
        <taxon>Pseudomonadati</taxon>
        <taxon>Pseudomonadota</taxon>
        <taxon>Alphaproteobacteria</taxon>
        <taxon>Sphingomonadales</taxon>
        <taxon>Sphingomonadaceae</taxon>
        <taxon>Novosphingobium</taxon>
    </lineage>
</organism>
<dbReference type="EMBL" id="JBHRYE010000001">
    <property type="protein sequence ID" value="MFC3669884.1"/>
    <property type="molecule type" value="Genomic_DNA"/>
</dbReference>
<dbReference type="InterPro" id="IPR029510">
    <property type="entry name" value="Ald_DH_CS_GLU"/>
</dbReference>
<gene>
    <name evidence="5" type="ORF">ACFOOT_00455</name>
</gene>
<dbReference type="CDD" id="cd07112">
    <property type="entry name" value="ALDH_GABALDH-PuuC"/>
    <property type="match status" value="1"/>
</dbReference>
<dbReference type="Gene3D" id="3.40.309.10">
    <property type="entry name" value="Aldehyde Dehydrogenase, Chain A, domain 2"/>
    <property type="match status" value="1"/>
</dbReference>
<sequence>MTSAPPTLPTRLPAHHVIGGAQVPAATGATLDTVNPGTGQVIGTLPAGDAQDVDRAVASARQRFESGQWRDMKPAERKKRLLALADKLEAAAEEFAVLETIDSGKPISDTRNVDVPLALGTLRFYAEAVDKVHGEVGPTGPDKFSYAVHDPLGVIGAIVPWNFPLLMAMWKIAPALAMGNSMVVKPSELSSLTALRFAELALEAGLPDGVLNVVTGTGQDAGAALALHPDVDMITFTGSGPVGRQLMRYSADSNLKRVSLELGGKSPHIVFADYPDLDRAAAAAAWGIFYNQGQVCTAGSRLLVQRSIHAEFVEKVLAVARTIRPGDPLDPATQLGAVISEKQMEGVLTRIARAQQEGAALRLGGSRARVETGGFYLDPTVFDSVSNASSLAQEEVFGPVLAVVPFDTPEEALALANDTDYGLASGLWTGSIDVAHAFARRLRAGLVWINGWDACDITMPFGGFKQSGFGRDRSLHALYKYADMKSVTISLSQGFPA</sequence>
<keyword evidence="6" id="KW-1185">Reference proteome</keyword>
<dbReference type="InterPro" id="IPR016163">
    <property type="entry name" value="Ald_DH_C"/>
</dbReference>
<dbReference type="InterPro" id="IPR016160">
    <property type="entry name" value="Ald_DH_CS_CYS"/>
</dbReference>
<dbReference type="PROSITE" id="PS00070">
    <property type="entry name" value="ALDEHYDE_DEHYDR_CYS"/>
    <property type="match status" value="1"/>
</dbReference>
<evidence type="ECO:0000256" key="2">
    <source>
        <dbReference type="PROSITE-ProRule" id="PRU10007"/>
    </source>
</evidence>
<reference evidence="6" key="1">
    <citation type="journal article" date="2019" name="Int. J. Syst. Evol. Microbiol.">
        <title>The Global Catalogue of Microorganisms (GCM) 10K type strain sequencing project: providing services to taxonomists for standard genome sequencing and annotation.</title>
        <authorList>
            <consortium name="The Broad Institute Genomics Platform"/>
            <consortium name="The Broad Institute Genome Sequencing Center for Infectious Disease"/>
            <person name="Wu L."/>
            <person name="Ma J."/>
        </authorList>
    </citation>
    <scope>NUCLEOTIDE SEQUENCE [LARGE SCALE GENOMIC DNA]</scope>
    <source>
        <strain evidence="6">KCTC 42224</strain>
    </source>
</reference>
<accession>A0ABV7UXG0</accession>
<feature type="domain" description="Aldehyde dehydrogenase" evidence="4">
    <location>
        <begin position="29"/>
        <end position="487"/>
    </location>
</feature>
<dbReference type="InterPro" id="IPR015590">
    <property type="entry name" value="Aldehyde_DH_dom"/>
</dbReference>
<dbReference type="SUPFAM" id="SSF53720">
    <property type="entry name" value="ALDH-like"/>
    <property type="match status" value="1"/>
</dbReference>
<dbReference type="Proteomes" id="UP001595683">
    <property type="component" value="Unassembled WGS sequence"/>
</dbReference>
<dbReference type="RefSeq" id="WP_191324772.1">
    <property type="nucleotide sequence ID" value="NZ_BMZP01000011.1"/>
</dbReference>
<dbReference type="Gene3D" id="3.40.605.10">
    <property type="entry name" value="Aldehyde Dehydrogenase, Chain A, domain 1"/>
    <property type="match status" value="1"/>
</dbReference>
<comment type="similarity">
    <text evidence="3">Belongs to the aldehyde dehydrogenase family.</text>
</comment>
<protein>
    <submittedName>
        <fullName evidence="5">Aldehyde dehydrogenase</fullName>
    </submittedName>
</protein>
<proteinExistence type="inferred from homology"/>
<feature type="active site" evidence="2">
    <location>
        <position position="261"/>
    </location>
</feature>
<keyword evidence="1 3" id="KW-0560">Oxidoreductase</keyword>
<evidence type="ECO:0000256" key="3">
    <source>
        <dbReference type="RuleBase" id="RU003345"/>
    </source>
</evidence>
<evidence type="ECO:0000313" key="5">
    <source>
        <dbReference type="EMBL" id="MFC3669884.1"/>
    </source>
</evidence>
<name>A0ABV7UXG0_9SPHN</name>
<comment type="caution">
    <text evidence="5">The sequence shown here is derived from an EMBL/GenBank/DDBJ whole genome shotgun (WGS) entry which is preliminary data.</text>
</comment>
<evidence type="ECO:0000256" key="1">
    <source>
        <dbReference type="ARBA" id="ARBA00023002"/>
    </source>
</evidence>